<dbReference type="Pfam" id="PF04542">
    <property type="entry name" value="Sigma70_r2"/>
    <property type="match status" value="1"/>
</dbReference>
<comment type="similarity">
    <text evidence="1">Belongs to the sigma-70 factor family. ECF subfamily.</text>
</comment>
<dbReference type="Gene3D" id="1.10.10.10">
    <property type="entry name" value="Winged helix-like DNA-binding domain superfamily/Winged helix DNA-binding domain"/>
    <property type="match status" value="1"/>
</dbReference>
<dbReference type="InterPro" id="IPR039425">
    <property type="entry name" value="RNA_pol_sigma-70-like"/>
</dbReference>
<dbReference type="NCBIfam" id="TIGR02937">
    <property type="entry name" value="sigma70-ECF"/>
    <property type="match status" value="1"/>
</dbReference>
<dbReference type="EMBL" id="FRAT01000004">
    <property type="protein sequence ID" value="SHK71966.1"/>
    <property type="molecule type" value="Genomic_DNA"/>
</dbReference>
<evidence type="ECO:0000259" key="6">
    <source>
        <dbReference type="Pfam" id="PF08281"/>
    </source>
</evidence>
<dbReference type="InterPro" id="IPR007627">
    <property type="entry name" value="RNA_pol_sigma70_r2"/>
</dbReference>
<feature type="domain" description="RNA polymerase sigma factor 70 region 4 type 2" evidence="6">
    <location>
        <begin position="107"/>
        <end position="155"/>
    </location>
</feature>
<dbReference type="InterPro" id="IPR013325">
    <property type="entry name" value="RNA_pol_sigma_r2"/>
</dbReference>
<evidence type="ECO:0000313" key="7">
    <source>
        <dbReference type="EMBL" id="SHK71966.1"/>
    </source>
</evidence>
<dbReference type="PANTHER" id="PTHR43133">
    <property type="entry name" value="RNA POLYMERASE ECF-TYPE SIGMA FACTO"/>
    <property type="match status" value="1"/>
</dbReference>
<gene>
    <name evidence="7" type="ORF">SAMN05216293_1745</name>
</gene>
<evidence type="ECO:0000259" key="5">
    <source>
        <dbReference type="Pfam" id="PF04542"/>
    </source>
</evidence>
<evidence type="ECO:0000256" key="2">
    <source>
        <dbReference type="ARBA" id="ARBA00023015"/>
    </source>
</evidence>
<dbReference type="Pfam" id="PF08281">
    <property type="entry name" value="Sigma70_r4_2"/>
    <property type="match status" value="1"/>
</dbReference>
<evidence type="ECO:0000256" key="1">
    <source>
        <dbReference type="ARBA" id="ARBA00010641"/>
    </source>
</evidence>
<dbReference type="SUPFAM" id="SSF88946">
    <property type="entry name" value="Sigma2 domain of RNA polymerase sigma factors"/>
    <property type="match status" value="1"/>
</dbReference>
<reference evidence="7 8" key="1">
    <citation type="submission" date="2016-11" db="EMBL/GenBank/DDBJ databases">
        <authorList>
            <person name="Varghese N."/>
            <person name="Submissions S."/>
        </authorList>
    </citation>
    <scope>NUCLEOTIDE SEQUENCE [LARGE SCALE GENOMIC DNA]</scope>
    <source>
        <strain evidence="7 8">CGMCC 1.12174</strain>
    </source>
</reference>
<organism evidence="7 8">
    <name type="scientific">Flagellimonas taeanensis</name>
    <dbReference type="NCBI Taxonomy" id="1005926"/>
    <lineage>
        <taxon>Bacteria</taxon>
        <taxon>Pseudomonadati</taxon>
        <taxon>Bacteroidota</taxon>
        <taxon>Flavobacteriia</taxon>
        <taxon>Flavobacteriales</taxon>
        <taxon>Flavobacteriaceae</taxon>
        <taxon>Flagellimonas</taxon>
    </lineage>
</organism>
<dbReference type="GO" id="GO:0003677">
    <property type="term" value="F:DNA binding"/>
    <property type="evidence" value="ECO:0007669"/>
    <property type="project" value="InterPro"/>
</dbReference>
<dbReference type="InterPro" id="IPR013249">
    <property type="entry name" value="RNA_pol_sigma70_r4_t2"/>
</dbReference>
<keyword evidence="4" id="KW-0804">Transcription</keyword>
<keyword evidence="3" id="KW-0731">Sigma factor</keyword>
<evidence type="ECO:0000313" key="8">
    <source>
        <dbReference type="Proteomes" id="UP000184031"/>
    </source>
</evidence>
<dbReference type="Proteomes" id="UP000184031">
    <property type="component" value="Unassembled WGS sequence"/>
</dbReference>
<sequence>MITEMINTKILEKMFLEHYQEWCLLSFSYVHDLDDAEDVVQAIFIKLLQKEEHGSIGSLKPYISKAVRNESLKKIKSKQRTFTIPHSTTHVPSYENELIQSEISETIFRELESLPAQNRKVFELCVIEGIKYESAAEIMGVTVNTVKYHLKKSFKILRLNLRNIHLWML</sequence>
<dbReference type="InterPro" id="IPR013324">
    <property type="entry name" value="RNA_pol_sigma_r3/r4-like"/>
</dbReference>
<evidence type="ECO:0000256" key="3">
    <source>
        <dbReference type="ARBA" id="ARBA00023082"/>
    </source>
</evidence>
<evidence type="ECO:0000256" key="4">
    <source>
        <dbReference type="ARBA" id="ARBA00023163"/>
    </source>
</evidence>
<dbReference type="SUPFAM" id="SSF88659">
    <property type="entry name" value="Sigma3 and sigma4 domains of RNA polymerase sigma factors"/>
    <property type="match status" value="1"/>
</dbReference>
<dbReference type="InterPro" id="IPR014284">
    <property type="entry name" value="RNA_pol_sigma-70_dom"/>
</dbReference>
<keyword evidence="2" id="KW-0805">Transcription regulation</keyword>
<dbReference type="Gene3D" id="1.10.1740.10">
    <property type="match status" value="1"/>
</dbReference>
<protein>
    <submittedName>
        <fullName evidence="7">RNA polymerase sigma-70 factor, ECF subfamily</fullName>
    </submittedName>
</protein>
<accession>A0A1M6USC8</accession>
<dbReference type="PANTHER" id="PTHR43133:SF46">
    <property type="entry name" value="RNA POLYMERASE SIGMA-70 FACTOR ECF SUBFAMILY"/>
    <property type="match status" value="1"/>
</dbReference>
<dbReference type="GO" id="GO:0006352">
    <property type="term" value="P:DNA-templated transcription initiation"/>
    <property type="evidence" value="ECO:0007669"/>
    <property type="project" value="InterPro"/>
</dbReference>
<comment type="caution">
    <text evidence="7">The sequence shown here is derived from an EMBL/GenBank/DDBJ whole genome shotgun (WGS) entry which is preliminary data.</text>
</comment>
<dbReference type="AlphaFoldDB" id="A0A1M6USC8"/>
<dbReference type="STRING" id="1055723.SAMN05216293_1745"/>
<name>A0A1M6USC8_9FLAO</name>
<dbReference type="InterPro" id="IPR036388">
    <property type="entry name" value="WH-like_DNA-bd_sf"/>
</dbReference>
<feature type="domain" description="RNA polymerase sigma-70 region 2" evidence="5">
    <location>
        <begin position="26"/>
        <end position="81"/>
    </location>
</feature>
<dbReference type="GO" id="GO:0016987">
    <property type="term" value="F:sigma factor activity"/>
    <property type="evidence" value="ECO:0007669"/>
    <property type="project" value="UniProtKB-KW"/>
</dbReference>
<proteinExistence type="inferred from homology"/>